<feature type="domain" description="PUA" evidence="10">
    <location>
        <begin position="87"/>
        <end position="184"/>
    </location>
</feature>
<dbReference type="EMBL" id="GL433912">
    <property type="protein sequence ID" value="EFN50620.1"/>
    <property type="molecule type" value="Genomic_DNA"/>
</dbReference>
<accession>E1ZU74</accession>
<feature type="transmembrane region" description="Helical" evidence="9">
    <location>
        <begin position="688"/>
        <end position="708"/>
    </location>
</feature>
<feature type="transmembrane region" description="Helical" evidence="9">
    <location>
        <begin position="655"/>
        <end position="682"/>
    </location>
</feature>
<dbReference type="InterPro" id="IPR001680">
    <property type="entry name" value="WD40_rpt"/>
</dbReference>
<evidence type="ECO:0000259" key="10">
    <source>
        <dbReference type="SMART" id="SM00359"/>
    </source>
</evidence>
<proteinExistence type="predicted"/>
<dbReference type="InterPro" id="IPR041532">
    <property type="entry name" value="RlmI-like_PUA"/>
</dbReference>
<dbReference type="GO" id="GO:0003723">
    <property type="term" value="F:RNA binding"/>
    <property type="evidence" value="ECO:0007669"/>
    <property type="project" value="UniProtKB-KW"/>
</dbReference>
<keyword evidence="3" id="KW-0698">rRNA processing</keyword>
<feature type="region of interest" description="Disordered" evidence="8">
    <location>
        <begin position="338"/>
        <end position="359"/>
    </location>
</feature>
<keyword evidence="9" id="KW-0812">Transmembrane</keyword>
<protein>
    <recommendedName>
        <fullName evidence="10">PUA domain-containing protein</fullName>
    </recommendedName>
</protein>
<dbReference type="CDD" id="cd21153">
    <property type="entry name" value="PUA_RlmI"/>
    <property type="match status" value="1"/>
</dbReference>
<evidence type="ECO:0000256" key="3">
    <source>
        <dbReference type="ARBA" id="ARBA00022552"/>
    </source>
</evidence>
<feature type="transmembrane region" description="Helical" evidence="9">
    <location>
        <begin position="614"/>
        <end position="634"/>
    </location>
</feature>
<feature type="region of interest" description="Disordered" evidence="8">
    <location>
        <begin position="35"/>
        <end position="85"/>
    </location>
</feature>
<evidence type="ECO:0000256" key="9">
    <source>
        <dbReference type="SAM" id="Phobius"/>
    </source>
</evidence>
<dbReference type="InterPro" id="IPR036974">
    <property type="entry name" value="PUA_sf"/>
</dbReference>
<keyword evidence="4" id="KW-0489">Methyltransferase</keyword>
<keyword evidence="12" id="KW-1185">Reference proteome</keyword>
<evidence type="ECO:0000256" key="4">
    <source>
        <dbReference type="ARBA" id="ARBA00022603"/>
    </source>
</evidence>
<dbReference type="InterPro" id="IPR002478">
    <property type="entry name" value="PUA"/>
</dbReference>
<evidence type="ECO:0000256" key="1">
    <source>
        <dbReference type="ARBA" id="ARBA00004496"/>
    </source>
</evidence>
<dbReference type="GO" id="GO:0006364">
    <property type="term" value="P:rRNA processing"/>
    <property type="evidence" value="ECO:0007669"/>
    <property type="project" value="UniProtKB-KW"/>
</dbReference>
<dbReference type="eggNOG" id="ENOG502QS1I">
    <property type="taxonomic scope" value="Eukaryota"/>
</dbReference>
<dbReference type="PANTHER" id="PTHR42873">
    <property type="entry name" value="RIBOSOMAL RNA LARGE SUBUNIT METHYLTRANSFERASE"/>
    <property type="match status" value="1"/>
</dbReference>
<keyword evidence="9" id="KW-1133">Transmembrane helix</keyword>
<dbReference type="InterPro" id="IPR015947">
    <property type="entry name" value="PUA-like_sf"/>
</dbReference>
<evidence type="ECO:0000256" key="5">
    <source>
        <dbReference type="ARBA" id="ARBA00022679"/>
    </source>
</evidence>
<reference evidence="11 12" key="1">
    <citation type="journal article" date="2010" name="Plant Cell">
        <title>The Chlorella variabilis NC64A genome reveals adaptation to photosymbiosis, coevolution with viruses, and cryptic sex.</title>
        <authorList>
            <person name="Blanc G."/>
            <person name="Duncan G."/>
            <person name="Agarkova I."/>
            <person name="Borodovsky M."/>
            <person name="Gurnon J."/>
            <person name="Kuo A."/>
            <person name="Lindquist E."/>
            <person name="Lucas S."/>
            <person name="Pangilinan J."/>
            <person name="Polle J."/>
            <person name="Salamov A."/>
            <person name="Terry A."/>
            <person name="Yamada T."/>
            <person name="Dunigan D.D."/>
            <person name="Grigoriev I.V."/>
            <person name="Claverie J.M."/>
            <person name="Van Etten J.L."/>
        </authorList>
    </citation>
    <scope>NUCLEOTIDE SEQUENCE [LARGE SCALE GENOMIC DNA]</scope>
    <source>
        <strain evidence="11 12">NC64A</strain>
    </source>
</reference>
<dbReference type="CDD" id="cd11572">
    <property type="entry name" value="RlmI_M_like"/>
    <property type="match status" value="1"/>
</dbReference>
<dbReference type="Gene3D" id="2.130.10.10">
    <property type="entry name" value="YVTN repeat-like/Quinoprotein amine dehydrogenase"/>
    <property type="match status" value="1"/>
</dbReference>
<feature type="transmembrane region" description="Helical" evidence="9">
    <location>
        <begin position="543"/>
        <end position="560"/>
    </location>
</feature>
<keyword evidence="6" id="KW-0949">S-adenosyl-L-methionine</keyword>
<comment type="subcellular location">
    <subcellularLocation>
        <location evidence="1">Cytoplasm</location>
    </subcellularLocation>
</comment>
<evidence type="ECO:0000256" key="6">
    <source>
        <dbReference type="ARBA" id="ARBA00022691"/>
    </source>
</evidence>
<dbReference type="InParanoid" id="E1ZU74"/>
<name>E1ZU74_CHLVA</name>
<keyword evidence="2" id="KW-0963">Cytoplasm</keyword>
<dbReference type="Gene3D" id="2.30.130.10">
    <property type="entry name" value="PUA domain"/>
    <property type="match status" value="1"/>
</dbReference>
<dbReference type="OrthoDB" id="269872at2759"/>
<dbReference type="STRING" id="554065.E1ZU74"/>
<dbReference type="RefSeq" id="XP_005842740.1">
    <property type="nucleotide sequence ID" value="XM_005842682.1"/>
</dbReference>
<dbReference type="PANTHER" id="PTHR42873:SF1">
    <property type="entry name" value="S-ADENOSYLMETHIONINE-DEPENDENT METHYLTRANSFERASE DOMAIN-CONTAINING PROTEIN"/>
    <property type="match status" value="1"/>
</dbReference>
<keyword evidence="5" id="KW-0808">Transferase</keyword>
<dbReference type="SUPFAM" id="SSF88697">
    <property type="entry name" value="PUA domain-like"/>
    <property type="match status" value="1"/>
</dbReference>
<keyword evidence="9" id="KW-0472">Membrane</keyword>
<dbReference type="SUPFAM" id="SSF50978">
    <property type="entry name" value="WD40 repeat-like"/>
    <property type="match status" value="1"/>
</dbReference>
<evidence type="ECO:0000256" key="2">
    <source>
        <dbReference type="ARBA" id="ARBA00022490"/>
    </source>
</evidence>
<dbReference type="AlphaFoldDB" id="E1ZU74"/>
<organism evidence="12">
    <name type="scientific">Chlorella variabilis</name>
    <name type="common">Green alga</name>
    <dbReference type="NCBI Taxonomy" id="554065"/>
    <lineage>
        <taxon>Eukaryota</taxon>
        <taxon>Viridiplantae</taxon>
        <taxon>Chlorophyta</taxon>
        <taxon>core chlorophytes</taxon>
        <taxon>Trebouxiophyceae</taxon>
        <taxon>Chlorellales</taxon>
        <taxon>Chlorellaceae</taxon>
        <taxon>Chlorella clade</taxon>
        <taxon>Chlorella</taxon>
    </lineage>
</organism>
<dbReference type="KEGG" id="cvr:CHLNCDRAFT_59480"/>
<dbReference type="SMART" id="SM00320">
    <property type="entry name" value="WD40"/>
    <property type="match status" value="4"/>
</dbReference>
<evidence type="ECO:0000313" key="12">
    <source>
        <dbReference type="Proteomes" id="UP000008141"/>
    </source>
</evidence>
<evidence type="ECO:0000313" key="11">
    <source>
        <dbReference type="EMBL" id="EFN50620.1"/>
    </source>
</evidence>
<feature type="transmembrane region" description="Helical" evidence="9">
    <location>
        <begin position="588"/>
        <end position="608"/>
    </location>
</feature>
<sequence>MLVLTAVGLRCGPASSLRLAGTACGRRCQRSAMHAAAAAAAPKGPPAAAPARKQQQHSDQPRKQPQQQEQPQPREEEQQGEGQSLLPRVVLKGGKSKLFAEQQQPMVYSGAVDRVLGRPAPKAGDAVLVCDGSEKTIGWGVFNPSSMFRVRMMQTADEVFGGGALQQRPDLHALVGARIQQAVRLRAALGLRCGPAPAAAAAGARQGGGATTVFRLVNSEGDRLSGLIVDVLGEHLVVASSGSSDGVVCLWRPTEAALSARHNLGAVGTEQLASLGGHPEEVYACLFLQHQQQAGATPGGANGGGSGGGSSGSAQRLVAASGESLFLWDLSTQRLLQQVPPPPPLEAASGGEHQGKAPAWPGVPERWRPGYLFGVAAQPDGPLLGAACSDGRLRLWGRQSGDSAITPLCTLPWNQAMGSDCCFGEGGLFCAVAKDGGVMMLDVRQGACRQHLRLHAPLLSCALLRQGGSQVLAAAGADGGIHLIDVDTGEVASLFPEDAPQRPLLCATLSSDGACLAASAAGAAAVTAAAAAAAPTFFSQAAWMQWTAASLGAYVLYWAAGLMRYMPLGLPVSDVQAKETASPGMRRLLAAVVLGALLTIFVLPWLAMWASGSWSAGLTYFLPSMVMTVVNITLEKRARMANRTLAVYASTSANNLWRLGASVAALWDMSLLAATVAAAPHLALQLMAAWQATFAVIVMLVLTPAAIARLPVRSTAEM</sequence>
<dbReference type="Proteomes" id="UP000008141">
    <property type="component" value="Unassembled WGS sequence"/>
</dbReference>
<evidence type="ECO:0000256" key="7">
    <source>
        <dbReference type="ARBA" id="ARBA00022884"/>
    </source>
</evidence>
<keyword evidence="7" id="KW-0694">RNA-binding</keyword>
<dbReference type="Gene3D" id="3.30.750.80">
    <property type="entry name" value="RNA methyltransferase domain (HRMD) like"/>
    <property type="match status" value="1"/>
</dbReference>
<dbReference type="Pfam" id="PF00400">
    <property type="entry name" value="WD40"/>
    <property type="match status" value="1"/>
</dbReference>
<dbReference type="Pfam" id="PF17785">
    <property type="entry name" value="PUA_3"/>
    <property type="match status" value="1"/>
</dbReference>
<gene>
    <name evidence="11" type="ORF">CHLNCDRAFT_59480</name>
</gene>
<feature type="region of interest" description="Disordered" evidence="8">
    <location>
        <begin position="295"/>
        <end position="314"/>
    </location>
</feature>
<evidence type="ECO:0000256" key="8">
    <source>
        <dbReference type="SAM" id="MobiDB-lite"/>
    </source>
</evidence>
<dbReference type="SMART" id="SM00359">
    <property type="entry name" value="PUA"/>
    <property type="match status" value="1"/>
</dbReference>
<dbReference type="GeneID" id="17350053"/>
<dbReference type="InterPro" id="IPR036322">
    <property type="entry name" value="WD40_repeat_dom_sf"/>
</dbReference>
<feature type="compositionally biased region" description="Gly residues" evidence="8">
    <location>
        <begin position="297"/>
        <end position="311"/>
    </location>
</feature>
<dbReference type="InterPro" id="IPR015943">
    <property type="entry name" value="WD40/YVTN_repeat-like_dom_sf"/>
</dbReference>